<sequence>GTTKRLVRRRLANQARSRPRTSALAHARPQARNLRLMQIGRVSDARPEKYSNVMRHSKMSSQRAPSPRHTNFVQVHSSPSSIVQLGAGAAALDQPDAVLLLVKIRELSNIRAPIWLLGTRTTVTSNGQTTPERLRQCRTLHDGGRAKQPGAPRQRGKLPERLERTAARQMQGYRG</sequence>
<feature type="region of interest" description="Disordered" evidence="1">
    <location>
        <begin position="142"/>
        <end position="175"/>
    </location>
</feature>
<name>A0A0L0NKH2_TOLOC</name>
<accession>A0A0L0NKH2</accession>
<keyword evidence="3" id="KW-1185">Reference proteome</keyword>
<comment type="caution">
    <text evidence="2">The sequence shown here is derived from an EMBL/GenBank/DDBJ whole genome shotgun (WGS) entry which is preliminary data.</text>
</comment>
<feature type="non-terminal residue" evidence="2">
    <location>
        <position position="1"/>
    </location>
</feature>
<organism evidence="2 3">
    <name type="scientific">Tolypocladium ophioglossoides (strain CBS 100239)</name>
    <name type="common">Snaketongue truffleclub</name>
    <name type="synonym">Elaphocordyceps ophioglossoides</name>
    <dbReference type="NCBI Taxonomy" id="1163406"/>
    <lineage>
        <taxon>Eukaryota</taxon>
        <taxon>Fungi</taxon>
        <taxon>Dikarya</taxon>
        <taxon>Ascomycota</taxon>
        <taxon>Pezizomycotina</taxon>
        <taxon>Sordariomycetes</taxon>
        <taxon>Hypocreomycetidae</taxon>
        <taxon>Hypocreales</taxon>
        <taxon>Ophiocordycipitaceae</taxon>
        <taxon>Tolypocladium</taxon>
    </lineage>
</organism>
<protein>
    <submittedName>
        <fullName evidence="2">Uncharacterized protein</fullName>
    </submittedName>
</protein>
<dbReference type="EMBL" id="LFRF01000002">
    <property type="protein sequence ID" value="KND94235.1"/>
    <property type="molecule type" value="Genomic_DNA"/>
</dbReference>
<evidence type="ECO:0000313" key="2">
    <source>
        <dbReference type="EMBL" id="KND94235.1"/>
    </source>
</evidence>
<reference evidence="2 3" key="1">
    <citation type="journal article" date="2015" name="BMC Genomics">
        <title>The genome of the truffle-parasite Tolypocladium ophioglossoides and the evolution of antifungal peptaibiotics.</title>
        <authorList>
            <person name="Quandt C.A."/>
            <person name="Bushley K.E."/>
            <person name="Spatafora J.W."/>
        </authorList>
    </citation>
    <scope>NUCLEOTIDE SEQUENCE [LARGE SCALE GENOMIC DNA]</scope>
    <source>
        <strain evidence="2 3">CBS 100239</strain>
    </source>
</reference>
<dbReference type="AlphaFoldDB" id="A0A0L0NKH2"/>
<evidence type="ECO:0000313" key="3">
    <source>
        <dbReference type="Proteomes" id="UP000036947"/>
    </source>
</evidence>
<gene>
    <name evidence="2" type="ORF">TOPH_01052</name>
</gene>
<evidence type="ECO:0000256" key="1">
    <source>
        <dbReference type="SAM" id="MobiDB-lite"/>
    </source>
</evidence>
<feature type="non-terminal residue" evidence="2">
    <location>
        <position position="175"/>
    </location>
</feature>
<feature type="compositionally biased region" description="Basic and acidic residues" evidence="1">
    <location>
        <begin position="157"/>
        <end position="166"/>
    </location>
</feature>
<dbReference type="Proteomes" id="UP000036947">
    <property type="component" value="Unassembled WGS sequence"/>
</dbReference>
<proteinExistence type="predicted"/>